<keyword evidence="3" id="KW-0812">Transmembrane</keyword>
<protein>
    <submittedName>
        <fullName evidence="5">NDR1/HIN1-like protein 10</fullName>
    </submittedName>
</protein>
<dbReference type="PANTHER" id="PTHR31415:SF61">
    <property type="entry name" value="LATE EMBRYOGENESIS ABUNDANT PROTEIN"/>
    <property type="match status" value="1"/>
</dbReference>
<dbReference type="Proteomes" id="UP000694853">
    <property type="component" value="Unplaced"/>
</dbReference>
<evidence type="ECO:0000313" key="5">
    <source>
        <dbReference type="RefSeq" id="XP_027364266.1"/>
    </source>
</evidence>
<dbReference type="GO" id="GO:0098542">
    <property type="term" value="P:defense response to other organism"/>
    <property type="evidence" value="ECO:0007669"/>
    <property type="project" value="InterPro"/>
</dbReference>
<dbReference type="GO" id="GO:0009506">
    <property type="term" value="C:plasmodesma"/>
    <property type="evidence" value="ECO:0007669"/>
    <property type="project" value="TreeGrafter"/>
</dbReference>
<reference evidence="4" key="1">
    <citation type="journal article" date="2019" name="Toxins">
        <title>Detection of Abrin-Like and Prepropulchellin-Like Toxin Genes and Transcripts Using Whole Genome Sequencing and Full-Length Transcript Sequencing of Abrus precatorius.</title>
        <authorList>
            <person name="Hovde B.T."/>
            <person name="Daligault H.E."/>
            <person name="Hanschen E.R."/>
            <person name="Kunde Y.A."/>
            <person name="Johnson M.B."/>
            <person name="Starkenburg S.R."/>
            <person name="Johnson S.L."/>
        </authorList>
    </citation>
    <scope>NUCLEOTIDE SEQUENCE [LARGE SCALE GENOMIC DNA]</scope>
</reference>
<evidence type="ECO:0000313" key="4">
    <source>
        <dbReference type="Proteomes" id="UP000694853"/>
    </source>
</evidence>
<name>A0A8B8M6G7_ABRPR</name>
<comment type="subcellular location">
    <subcellularLocation>
        <location evidence="1">Membrane</location>
    </subcellularLocation>
</comment>
<dbReference type="InterPro" id="IPR044839">
    <property type="entry name" value="NDR1-like"/>
</dbReference>
<reference evidence="5" key="2">
    <citation type="submission" date="2025-08" db="UniProtKB">
        <authorList>
            <consortium name="RefSeq"/>
        </authorList>
    </citation>
    <scope>IDENTIFICATION</scope>
    <source>
        <tissue evidence="5">Young leaves</tissue>
    </source>
</reference>
<keyword evidence="2 3" id="KW-0472">Membrane</keyword>
<proteinExistence type="predicted"/>
<accession>A0A8B8M6G7</accession>
<feature type="transmembrane region" description="Helical" evidence="3">
    <location>
        <begin position="7"/>
        <end position="29"/>
    </location>
</feature>
<organism evidence="4 5">
    <name type="scientific">Abrus precatorius</name>
    <name type="common">Indian licorice</name>
    <name type="synonym">Glycine abrus</name>
    <dbReference type="NCBI Taxonomy" id="3816"/>
    <lineage>
        <taxon>Eukaryota</taxon>
        <taxon>Viridiplantae</taxon>
        <taxon>Streptophyta</taxon>
        <taxon>Embryophyta</taxon>
        <taxon>Tracheophyta</taxon>
        <taxon>Spermatophyta</taxon>
        <taxon>Magnoliopsida</taxon>
        <taxon>eudicotyledons</taxon>
        <taxon>Gunneridae</taxon>
        <taxon>Pentapetalae</taxon>
        <taxon>rosids</taxon>
        <taxon>fabids</taxon>
        <taxon>Fabales</taxon>
        <taxon>Fabaceae</taxon>
        <taxon>Papilionoideae</taxon>
        <taxon>50 kb inversion clade</taxon>
        <taxon>NPAAA clade</taxon>
        <taxon>indigoferoid/millettioid clade</taxon>
        <taxon>Abreae</taxon>
        <taxon>Abrus</taxon>
    </lineage>
</organism>
<dbReference type="KEGG" id="aprc:113871374"/>
<evidence type="ECO:0000256" key="1">
    <source>
        <dbReference type="ARBA" id="ARBA00004370"/>
    </source>
</evidence>
<dbReference type="GO" id="GO:0005886">
    <property type="term" value="C:plasma membrane"/>
    <property type="evidence" value="ECO:0007669"/>
    <property type="project" value="TreeGrafter"/>
</dbReference>
<keyword evidence="4" id="KW-1185">Reference proteome</keyword>
<keyword evidence="3" id="KW-1133">Transmembrane helix</keyword>
<dbReference type="RefSeq" id="XP_027364266.1">
    <property type="nucleotide sequence ID" value="XM_027508465.1"/>
</dbReference>
<dbReference type="OrthoDB" id="1889094at2759"/>
<evidence type="ECO:0000256" key="3">
    <source>
        <dbReference type="SAM" id="Phobius"/>
    </source>
</evidence>
<dbReference type="GeneID" id="113871374"/>
<dbReference type="PANTHER" id="PTHR31415">
    <property type="entry name" value="OS05G0367900 PROTEIN"/>
    <property type="match status" value="1"/>
</dbReference>
<dbReference type="AlphaFoldDB" id="A0A8B8M6G7"/>
<evidence type="ECO:0000256" key="2">
    <source>
        <dbReference type="ARBA" id="ARBA00023136"/>
    </source>
</evidence>
<gene>
    <name evidence="5" type="primary">LOC113871374</name>
</gene>
<sequence>MCRFVCNICVILTTIILLITALVGSLLWLSVRPNMIHFDVTDANLTQFYITRENLDYSFALNVAVSNPNKKVNICYDYVEAVALFHDVRFGFQILNTFFQPHKSSAVWNIRFQGQQVMLLNSDQISEVNREKRFGIYHIDVAFLLKVRLQTGWFLSKKVKPKILCQLHVPLSSQNGTSHALGFQATKCKLDYVKMLFH</sequence>